<dbReference type="RefSeq" id="XP_002477844.1">
    <property type="nucleotide sequence ID" value="XM_002477799.1"/>
</dbReference>
<dbReference type="InParanoid" id="B8LZU9"/>
<dbReference type="GO" id="GO:0003700">
    <property type="term" value="F:DNA-binding transcription factor activity"/>
    <property type="evidence" value="ECO:0007669"/>
    <property type="project" value="TreeGrafter"/>
</dbReference>
<dbReference type="HOGENOM" id="CLU_008719_0_1_1"/>
<dbReference type="GO" id="GO:0045944">
    <property type="term" value="P:positive regulation of transcription by RNA polymerase II"/>
    <property type="evidence" value="ECO:0007669"/>
    <property type="project" value="TreeGrafter"/>
</dbReference>
<dbReference type="PhylomeDB" id="B8LZU9"/>
<dbReference type="GO" id="GO:0005634">
    <property type="term" value="C:nucleus"/>
    <property type="evidence" value="ECO:0007669"/>
    <property type="project" value="UniProtKB-SubCell"/>
</dbReference>
<organism evidence="3 4">
    <name type="scientific">Talaromyces stipitatus (strain ATCC 10500 / CBS 375.48 / QM 6759 / NRRL 1006)</name>
    <name type="common">Penicillium stipitatum</name>
    <dbReference type="NCBI Taxonomy" id="441959"/>
    <lineage>
        <taxon>Eukaryota</taxon>
        <taxon>Fungi</taxon>
        <taxon>Dikarya</taxon>
        <taxon>Ascomycota</taxon>
        <taxon>Pezizomycotina</taxon>
        <taxon>Eurotiomycetes</taxon>
        <taxon>Eurotiomycetidae</taxon>
        <taxon>Eurotiales</taxon>
        <taxon>Trichocomaceae</taxon>
        <taxon>Talaromyces</taxon>
        <taxon>Talaromyces sect. Talaromyces</taxon>
    </lineage>
</organism>
<comment type="subcellular location">
    <subcellularLocation>
        <location evidence="1">Nucleus</location>
    </subcellularLocation>
</comment>
<dbReference type="PANTHER" id="PTHR37534:SF2">
    <property type="entry name" value="N-ACETYLTRANSFERASE DOMAIN-CONTAINING PROTEIN"/>
    <property type="match status" value="1"/>
</dbReference>
<sequence>MLTCFGIRKGDGNRPICTNCQRKDRQCQWICDVGSPRVSERLISPPALVAEHREEYISTQDPEQALQDPQVAQVFRHYIRDLAGWYDLNDGNRHFKDVIPARARRNPLLLSAILAFSAANLSHTAPNFESHNFAEFYHLDCVQRLISVTKNLDSLSNEETLAAICLLRSYEIISQDFGSQNHLQGCYSLVVNHHIELSTDLFSAGFWNYLREDITVSLIKQRDLMIDLSTWSLPQTPSNDSDFANYITFLLGKVINRCLREDLSSMDLFEWNVLKSQVQKWRESLPPSFEPIRTPGLKKQSRFSSVWTLGDWHASSLHYYHTAMSILWLAEPTAKPSNILQRVEDYRVLHHRLKYHATEACSLALSSDSAPVWVNAFGPIAFCGPWLRDHGMSAEVIIELKIWGGKTVGLPESECLFYGSELSVANVVYVYAYQHNSLLRL</sequence>
<keyword evidence="2" id="KW-0539">Nucleus</keyword>
<dbReference type="GeneID" id="8101419"/>
<dbReference type="OMA" id="LEYHATE"/>
<dbReference type="VEuPathDB" id="FungiDB:TSTA_081140"/>
<dbReference type="AlphaFoldDB" id="B8LZU9"/>
<name>B8LZU9_TALSN</name>
<dbReference type="CDD" id="cd12148">
    <property type="entry name" value="fungal_TF_MHR"/>
    <property type="match status" value="1"/>
</dbReference>
<protein>
    <recommendedName>
        <fullName evidence="5">Zn(2)-C6 fungal-type domain-containing protein</fullName>
    </recommendedName>
</protein>
<proteinExistence type="predicted"/>
<evidence type="ECO:0000256" key="1">
    <source>
        <dbReference type="ARBA" id="ARBA00004123"/>
    </source>
</evidence>
<dbReference type="OrthoDB" id="407832at2759"/>
<dbReference type="STRING" id="441959.B8LZU9"/>
<gene>
    <name evidence="3" type="ORF">TSTA_081140</name>
</gene>
<keyword evidence="4" id="KW-1185">Reference proteome</keyword>
<dbReference type="EMBL" id="EQ962653">
    <property type="protein sequence ID" value="EED20881.1"/>
    <property type="molecule type" value="Genomic_DNA"/>
</dbReference>
<accession>B8LZU9</accession>
<dbReference type="eggNOG" id="ENOG502RNYP">
    <property type="taxonomic scope" value="Eukaryota"/>
</dbReference>
<dbReference type="Pfam" id="PF11951">
    <property type="entry name" value="Fungal_trans_2"/>
    <property type="match status" value="1"/>
</dbReference>
<dbReference type="GO" id="GO:0000976">
    <property type="term" value="F:transcription cis-regulatory region binding"/>
    <property type="evidence" value="ECO:0007669"/>
    <property type="project" value="TreeGrafter"/>
</dbReference>
<evidence type="ECO:0000313" key="3">
    <source>
        <dbReference type="EMBL" id="EED20881.1"/>
    </source>
</evidence>
<reference evidence="4" key="1">
    <citation type="journal article" date="2015" name="Genome Announc.">
        <title>Genome sequence of the AIDS-associated pathogen Penicillium marneffei (ATCC18224) and its near taxonomic relative Talaromyces stipitatus (ATCC10500).</title>
        <authorList>
            <person name="Nierman W.C."/>
            <person name="Fedorova-Abrams N.D."/>
            <person name="Andrianopoulos A."/>
        </authorList>
    </citation>
    <scope>NUCLEOTIDE SEQUENCE [LARGE SCALE GENOMIC DNA]</scope>
    <source>
        <strain evidence="4">ATCC 10500 / CBS 375.48 / QM 6759 / NRRL 1006</strain>
    </source>
</reference>
<evidence type="ECO:0000313" key="4">
    <source>
        <dbReference type="Proteomes" id="UP000001745"/>
    </source>
</evidence>
<dbReference type="PANTHER" id="PTHR37534">
    <property type="entry name" value="TRANSCRIPTIONAL ACTIVATOR PROTEIN UGA3"/>
    <property type="match status" value="1"/>
</dbReference>
<dbReference type="Proteomes" id="UP000001745">
    <property type="component" value="Unassembled WGS sequence"/>
</dbReference>
<evidence type="ECO:0000256" key="2">
    <source>
        <dbReference type="ARBA" id="ARBA00023242"/>
    </source>
</evidence>
<evidence type="ECO:0008006" key="5">
    <source>
        <dbReference type="Google" id="ProtNLM"/>
    </source>
</evidence>
<dbReference type="InterPro" id="IPR021858">
    <property type="entry name" value="Fun_TF"/>
</dbReference>